<accession>A0A8W8JIW3</accession>
<keyword evidence="2" id="KW-1185">Reference proteome</keyword>
<reference evidence="1" key="1">
    <citation type="submission" date="2022-08" db="UniProtKB">
        <authorList>
            <consortium name="EnsemblMetazoa"/>
        </authorList>
    </citation>
    <scope>IDENTIFICATION</scope>
    <source>
        <strain evidence="1">05x7-T-G4-1.051#20</strain>
    </source>
</reference>
<name>A0A8W8JIW3_MAGGI</name>
<evidence type="ECO:0000313" key="2">
    <source>
        <dbReference type="Proteomes" id="UP000005408"/>
    </source>
</evidence>
<proteinExistence type="predicted"/>
<dbReference type="AlphaFoldDB" id="A0A8W8JIW3"/>
<evidence type="ECO:0000313" key="1">
    <source>
        <dbReference type="EnsemblMetazoa" id="G19614.1:cds"/>
    </source>
</evidence>
<dbReference type="Proteomes" id="UP000005408">
    <property type="component" value="Unassembled WGS sequence"/>
</dbReference>
<dbReference type="EnsemblMetazoa" id="G19614.1">
    <property type="protein sequence ID" value="G19614.1:cds"/>
    <property type="gene ID" value="G19614"/>
</dbReference>
<protein>
    <submittedName>
        <fullName evidence="1">Uncharacterized protein</fullName>
    </submittedName>
</protein>
<sequence length="416" mass="48770">MPSNFSGSCPAIIKTKRGFPPSQAFLDLSTSPHQASAQSLSQALKRDNFSLLLREFKRLRIDSSDAHVLFEDFRKQTKMSSLSLSRSQTFRNPDEDFVLHGQRTSYCEKPDYLSNSQLTSTSDRLCQHLKFNPEKYEDRRGNLGNLATKLDRVSQELSNTFTRSVTFNDSMMRKPSMEQIVRIDHLYDKEFPEAKLSRFTPSISRSEKSRYYPIDDYTMVERRDYPLATYDSLAKKYYPVTFSAVLEEEKLKDQLSRSQCMSAPVSGRKHAYTRAKSALQKLRQTAVDDKYHKYNSRDFQMMERSDEEKMYSMSREAPTIASSMGMLTTPYESNIATLRRDRLRLEEERLLELKKLEEIEKLRPPREKWYESSGTDFHYECHKNTELEKTEQKWKDTTKKLERNETLMKSLAEICM</sequence>
<organism evidence="1 2">
    <name type="scientific">Magallana gigas</name>
    <name type="common">Pacific oyster</name>
    <name type="synonym">Crassostrea gigas</name>
    <dbReference type="NCBI Taxonomy" id="29159"/>
    <lineage>
        <taxon>Eukaryota</taxon>
        <taxon>Metazoa</taxon>
        <taxon>Spiralia</taxon>
        <taxon>Lophotrochozoa</taxon>
        <taxon>Mollusca</taxon>
        <taxon>Bivalvia</taxon>
        <taxon>Autobranchia</taxon>
        <taxon>Pteriomorphia</taxon>
        <taxon>Ostreida</taxon>
        <taxon>Ostreoidea</taxon>
        <taxon>Ostreidae</taxon>
        <taxon>Magallana</taxon>
    </lineage>
</organism>